<evidence type="ECO:0000256" key="1">
    <source>
        <dbReference type="SAM" id="MobiDB-lite"/>
    </source>
</evidence>
<feature type="domain" description="Retrotransposon gag" evidence="2">
    <location>
        <begin position="200"/>
        <end position="249"/>
    </location>
</feature>
<evidence type="ECO:0000313" key="3">
    <source>
        <dbReference type="EMBL" id="KAK1646432.1"/>
    </source>
</evidence>
<feature type="region of interest" description="Disordered" evidence="1">
    <location>
        <begin position="290"/>
        <end position="318"/>
    </location>
</feature>
<dbReference type="Pfam" id="PF03732">
    <property type="entry name" value="Retrotrans_gag"/>
    <property type="match status" value="1"/>
</dbReference>
<evidence type="ECO:0000259" key="2">
    <source>
        <dbReference type="Pfam" id="PF03732"/>
    </source>
</evidence>
<dbReference type="Proteomes" id="UP001231189">
    <property type="component" value="Unassembled WGS sequence"/>
</dbReference>
<proteinExistence type="predicted"/>
<accession>A0AAD8S6I0</accession>
<feature type="compositionally biased region" description="Polar residues" evidence="1">
    <location>
        <begin position="301"/>
        <end position="318"/>
    </location>
</feature>
<comment type="caution">
    <text evidence="3">The sequence shown here is derived from an EMBL/GenBank/DDBJ whole genome shotgun (WGS) entry which is preliminary data.</text>
</comment>
<organism evidence="3 4">
    <name type="scientific">Lolium multiflorum</name>
    <name type="common">Italian ryegrass</name>
    <name type="synonym">Lolium perenne subsp. multiflorum</name>
    <dbReference type="NCBI Taxonomy" id="4521"/>
    <lineage>
        <taxon>Eukaryota</taxon>
        <taxon>Viridiplantae</taxon>
        <taxon>Streptophyta</taxon>
        <taxon>Embryophyta</taxon>
        <taxon>Tracheophyta</taxon>
        <taxon>Spermatophyta</taxon>
        <taxon>Magnoliopsida</taxon>
        <taxon>Liliopsida</taxon>
        <taxon>Poales</taxon>
        <taxon>Poaceae</taxon>
        <taxon>BOP clade</taxon>
        <taxon>Pooideae</taxon>
        <taxon>Poodae</taxon>
        <taxon>Poeae</taxon>
        <taxon>Poeae Chloroplast Group 2 (Poeae type)</taxon>
        <taxon>Loliodinae</taxon>
        <taxon>Loliinae</taxon>
        <taxon>Lolium</taxon>
    </lineage>
</organism>
<keyword evidence="4" id="KW-1185">Reference proteome</keyword>
<dbReference type="InterPro" id="IPR005162">
    <property type="entry name" value="Retrotrans_gag_dom"/>
</dbReference>
<sequence length="318" mass="36743">MALPHNTKFYQLGNGGNLIFERDLDALSEHLGRPHPEFLGTQVDDQPGRELQWVITADLRGKREPPISERIHFSVMESNWLDGLARAMQEALARLCGQHVTEIYGTRFAHFARHDSIGGPRALSPHPKLKYHVEHVDFMLHKPQKELDNCRVYANQTHAHIAQQTDTIMILAHERKTLRQQRAKKDATIARLRAKIGLIKKMRDEFRELKQGRMSVVEYRDRFLTLSTYAPDETDTNEKRKERFLNGLHDEMQTVLVNIPFADLEALVESAIQMEGKLHQANENRKRRMMKQNGPHHTQKYRNNSSGGFSPRNNKPPA</sequence>
<name>A0AAD8S6I0_LOLMU</name>
<gene>
    <name evidence="3" type="ORF">QYE76_064237</name>
</gene>
<protein>
    <recommendedName>
        <fullName evidence="2">Retrotransposon gag domain-containing protein</fullName>
    </recommendedName>
</protein>
<evidence type="ECO:0000313" key="4">
    <source>
        <dbReference type="Proteomes" id="UP001231189"/>
    </source>
</evidence>
<dbReference type="EMBL" id="JAUUTY010000004">
    <property type="protein sequence ID" value="KAK1646432.1"/>
    <property type="molecule type" value="Genomic_DNA"/>
</dbReference>
<reference evidence="3" key="1">
    <citation type="submission" date="2023-07" db="EMBL/GenBank/DDBJ databases">
        <title>A chromosome-level genome assembly of Lolium multiflorum.</title>
        <authorList>
            <person name="Chen Y."/>
            <person name="Copetti D."/>
            <person name="Kolliker R."/>
            <person name="Studer B."/>
        </authorList>
    </citation>
    <scope>NUCLEOTIDE SEQUENCE</scope>
    <source>
        <strain evidence="3">02402/16</strain>
        <tissue evidence="3">Leaf</tissue>
    </source>
</reference>
<dbReference type="AlphaFoldDB" id="A0AAD8S6I0"/>